<evidence type="ECO:0008006" key="10">
    <source>
        <dbReference type="Google" id="ProtNLM"/>
    </source>
</evidence>
<dbReference type="Pfam" id="PF00028">
    <property type="entry name" value="Cadherin"/>
    <property type="match status" value="1"/>
</dbReference>
<dbReference type="GO" id="GO:0004553">
    <property type="term" value="F:hydrolase activity, hydrolyzing O-glycosyl compounds"/>
    <property type="evidence" value="ECO:0007669"/>
    <property type="project" value="UniProtKB-ARBA"/>
</dbReference>
<dbReference type="SUPFAM" id="SSF49899">
    <property type="entry name" value="Concanavalin A-like lectins/glucanases"/>
    <property type="match status" value="1"/>
</dbReference>
<evidence type="ECO:0000256" key="1">
    <source>
        <dbReference type="ARBA" id="ARBA00004316"/>
    </source>
</evidence>
<dbReference type="GO" id="GO:0005975">
    <property type="term" value="P:carbohydrate metabolic process"/>
    <property type="evidence" value="ECO:0007669"/>
    <property type="project" value="UniProtKB-ARBA"/>
</dbReference>
<keyword evidence="4" id="KW-0966">Cell projection</keyword>
<proteinExistence type="predicted"/>
<dbReference type="PROSITE" id="PS50853">
    <property type="entry name" value="FN3"/>
    <property type="match status" value="1"/>
</dbReference>
<accession>A0A9X0HNC5</accession>
<evidence type="ECO:0000256" key="5">
    <source>
        <dbReference type="SAM" id="SignalP"/>
    </source>
</evidence>
<reference evidence="8 9" key="1">
    <citation type="submission" date="2015-11" db="EMBL/GenBank/DDBJ databases">
        <title>Solirubrum puertoriconensis gen. nov. an environmental bacteria isolated in Puerto Rico.</title>
        <authorList>
            <person name="Cuebas-Irizarry M.F."/>
            <person name="Montalvo-Rodriguez R."/>
        </authorList>
    </citation>
    <scope>NUCLEOTIDE SEQUENCE [LARGE SCALE GENOMIC DNA]</scope>
    <source>
        <strain evidence="8 9">MC1A</strain>
    </source>
</reference>
<dbReference type="GO" id="GO:0007156">
    <property type="term" value="P:homophilic cell adhesion via plasma membrane adhesion molecules"/>
    <property type="evidence" value="ECO:0007669"/>
    <property type="project" value="InterPro"/>
</dbReference>
<dbReference type="InterPro" id="IPR044048">
    <property type="entry name" value="Big_12"/>
</dbReference>
<dbReference type="PROSITE" id="PS50194">
    <property type="entry name" value="FILAMIN_REPEAT"/>
    <property type="match status" value="1"/>
</dbReference>
<dbReference type="Gene3D" id="2.60.40.10">
    <property type="entry name" value="Immunoglobulins"/>
    <property type="match status" value="3"/>
</dbReference>
<dbReference type="Pfam" id="PF13385">
    <property type="entry name" value="Laminin_G_3"/>
    <property type="match status" value="1"/>
</dbReference>
<dbReference type="Gene3D" id="2.120.10.30">
    <property type="entry name" value="TolB, C-terminal domain"/>
    <property type="match status" value="1"/>
</dbReference>
<dbReference type="EMBL" id="LNAL01000005">
    <property type="protein sequence ID" value="KUG09105.1"/>
    <property type="molecule type" value="Genomic_DNA"/>
</dbReference>
<dbReference type="GO" id="GO:0016020">
    <property type="term" value="C:membrane"/>
    <property type="evidence" value="ECO:0007669"/>
    <property type="project" value="InterPro"/>
</dbReference>
<dbReference type="SMART" id="SM00560">
    <property type="entry name" value="LamGL"/>
    <property type="match status" value="1"/>
</dbReference>
<dbReference type="SUPFAM" id="SSF49265">
    <property type="entry name" value="Fibronectin type III"/>
    <property type="match status" value="1"/>
</dbReference>
<dbReference type="NCBIfam" id="TIGR04183">
    <property type="entry name" value="Por_Secre_tail"/>
    <property type="match status" value="1"/>
</dbReference>
<dbReference type="GO" id="GO:0005509">
    <property type="term" value="F:calcium ion binding"/>
    <property type="evidence" value="ECO:0007669"/>
    <property type="project" value="InterPro"/>
</dbReference>
<dbReference type="InterPro" id="IPR013320">
    <property type="entry name" value="ConA-like_dom_sf"/>
</dbReference>
<feature type="chain" id="PRO_5040902348" description="Staphylococcus aureus surface protein A" evidence="5">
    <location>
        <begin position="20"/>
        <end position="1451"/>
    </location>
</feature>
<dbReference type="GO" id="GO:0042995">
    <property type="term" value="C:cell projection"/>
    <property type="evidence" value="ECO:0007669"/>
    <property type="project" value="UniProtKB-SubCell"/>
</dbReference>
<dbReference type="CDD" id="cd11304">
    <property type="entry name" value="Cadherin_repeat"/>
    <property type="match status" value="1"/>
</dbReference>
<evidence type="ECO:0000313" key="9">
    <source>
        <dbReference type="Proteomes" id="UP000054223"/>
    </source>
</evidence>
<evidence type="ECO:0000313" key="8">
    <source>
        <dbReference type="EMBL" id="KUG09105.1"/>
    </source>
</evidence>
<dbReference type="InterPro" id="IPR017868">
    <property type="entry name" value="Filamin/ABP280_repeat-like"/>
</dbReference>
<dbReference type="InterPro" id="IPR011042">
    <property type="entry name" value="6-blade_b-propeller_TolB-like"/>
</dbReference>
<dbReference type="Pfam" id="PF19078">
    <property type="entry name" value="Big_12"/>
    <property type="match status" value="2"/>
</dbReference>
<dbReference type="PANTHER" id="PTHR35580:SF1">
    <property type="entry name" value="PHYTASE-LIKE DOMAIN-CONTAINING PROTEIN"/>
    <property type="match status" value="1"/>
</dbReference>
<protein>
    <recommendedName>
        <fullName evidence="10">Staphylococcus aureus surface protein A</fullName>
    </recommendedName>
</protein>
<evidence type="ECO:0000256" key="2">
    <source>
        <dbReference type="ARBA" id="ARBA00022729"/>
    </source>
</evidence>
<dbReference type="PRINTS" id="PR00205">
    <property type="entry name" value="CADHERIN"/>
</dbReference>
<name>A0A9X0HNC5_SOLP1</name>
<gene>
    <name evidence="8" type="ORF">ASU33_20000</name>
</gene>
<dbReference type="InterPro" id="IPR036116">
    <property type="entry name" value="FN3_sf"/>
</dbReference>
<dbReference type="PANTHER" id="PTHR35580">
    <property type="entry name" value="CELL SURFACE GLYCOPROTEIN (S-LAYER PROTEIN)-LIKE PROTEIN"/>
    <property type="match status" value="1"/>
</dbReference>
<dbReference type="Pfam" id="PF00041">
    <property type="entry name" value="fn3"/>
    <property type="match status" value="1"/>
</dbReference>
<dbReference type="SMART" id="SM00112">
    <property type="entry name" value="CA"/>
    <property type="match status" value="1"/>
</dbReference>
<dbReference type="InterPro" id="IPR014756">
    <property type="entry name" value="Ig_E-set"/>
</dbReference>
<keyword evidence="3" id="KW-1015">Disulfide bond</keyword>
<evidence type="ECO:0000259" key="6">
    <source>
        <dbReference type="PROSITE" id="PS50268"/>
    </source>
</evidence>
<dbReference type="InterPro" id="IPR026444">
    <property type="entry name" value="Secre_tail"/>
</dbReference>
<dbReference type="RefSeq" id="WP_059068594.1">
    <property type="nucleotide sequence ID" value="NZ_LNAL01000005.1"/>
</dbReference>
<dbReference type="InterPro" id="IPR003961">
    <property type="entry name" value="FN3_dom"/>
</dbReference>
<dbReference type="SUPFAM" id="SSF81296">
    <property type="entry name" value="E set domains"/>
    <property type="match status" value="1"/>
</dbReference>
<evidence type="ECO:0000256" key="4">
    <source>
        <dbReference type="ARBA" id="ARBA00023273"/>
    </source>
</evidence>
<keyword evidence="9" id="KW-1185">Reference proteome</keyword>
<dbReference type="InterPro" id="IPR001791">
    <property type="entry name" value="Laminin_G"/>
</dbReference>
<feature type="domain" description="Cadherin" evidence="6">
    <location>
        <begin position="476"/>
        <end position="579"/>
    </location>
</feature>
<evidence type="ECO:0000256" key="3">
    <source>
        <dbReference type="ARBA" id="ARBA00023157"/>
    </source>
</evidence>
<dbReference type="OrthoDB" id="9801383at2"/>
<dbReference type="InterPro" id="IPR006558">
    <property type="entry name" value="LamG-like"/>
</dbReference>
<dbReference type="CDD" id="cd00110">
    <property type="entry name" value="LamG"/>
    <property type="match status" value="1"/>
</dbReference>
<dbReference type="SMART" id="SM00060">
    <property type="entry name" value="FN3"/>
    <property type="match status" value="1"/>
</dbReference>
<evidence type="ECO:0000259" key="7">
    <source>
        <dbReference type="PROSITE" id="PS50853"/>
    </source>
</evidence>
<keyword evidence="2 5" id="KW-0732">Signal</keyword>
<organism evidence="8 9">
    <name type="scientific">Solirubrum puertoriconensis</name>
    <dbReference type="NCBI Taxonomy" id="1751427"/>
    <lineage>
        <taxon>Bacteria</taxon>
        <taxon>Pseudomonadati</taxon>
        <taxon>Bacteroidota</taxon>
        <taxon>Cytophagia</taxon>
        <taxon>Cytophagales</taxon>
    </lineage>
</organism>
<dbReference type="Gene3D" id="2.60.120.200">
    <property type="match status" value="1"/>
</dbReference>
<dbReference type="InterPro" id="IPR002126">
    <property type="entry name" value="Cadherin-like_dom"/>
</dbReference>
<sequence length="1451" mass="146977">MRHTPLLVLFLFFALTTHAQTWQWAVQPTKNNTVNTTVTSGQAVRTDAAGNVYVLGGMNGSHTFGTTSLSSSTSDVTLSKFTSSGAWLWAVSIPSGTSDSPRGLAVAPNGDVYVSGTYDQGSITIGSTTHTSSGSADIFIAKYNTSGVLQWSTKAGSASTEFATGLAVDANNDLIVGGYFQGNLTFGNAGTLGLTRAGSTGNDIFVAKLSSAGTWVWSVRGGGADGQDYCRGLDVDAAGNIYLVGNFRNAGNATFGGTTLTSNGGTNDILLAKLDNNGNWLWAIKGDGPGSDVAQGVAASSSGDVYVTGTSMATVTFGGPGIAINNTSTTTGDVFVAKASGAGVWRWAVRGGSTGTNDDTGFDIDADASGNVYVTGAIAGSATFGTHGLSHTGSNDIFVAKLNDQGEWLWALQAGGSDFEEGLSIAADDNGSAYVAGTYSSGSVNFGSLNRTASPVGMMYVAKAGVVPPPNSPPTNIALSAAAVAENQPVNTVVGTLSSTDPDAGNTFTYALVTGAGSTDNAAFNIAGSSLRASAAFDYEAKSSYSIRVRTTDSGTPGLTFEKVFTITVTDVDDTAPSVVLSSTAANPTSTSPIPVTATFSEAVTGFSIADVTVGNGSVASLSGSGTTYSLSIVPTANGNVTVNIAANVAADAAGNGNTAAAQFRITYNQPATATPVVTSPANNASINDNTPTYQGSAAANSTVTVYVDGASIGTTTATVAGTWSLTQSAPLSSGPHAVYARAQSSGASQSANSNTNSFTLDTTAPTVSMSSTASNPTSTTPIPVFITFSESVSGFSTADLTVTNATPGAVSGAGATYSVSLTPTAPGAVTVNIAANAAVDAAGNGNSAAAPFTITYQLPAPTLTSVAPNPGGRGQSLTLTGTNLGSPTALTINGASALNHIVSNSGTSLLVRVPATAAASGSVSITTAGGTATVTNFTLMSGPGNALAFDGTNDVVRIPSPISGDFTLEYWVNTTQAGQGSAGGPWYLGTGIVDGEQPNVQNDFGTALMAGKLAFGMGNPDRTIHSTTSINDGRWHHVAATREAATGIFRLYIDGRLEATGTGAGTANRSPTQLALGAMQTGVSYFAGRLDELRIWSTVRSLTDIQASYRQLPALPQTGLQAYYNFDVGVPATASTGSNTGVTSMREVVSGTAVTLSNFALSSGNTTSNWVESYALAVPESGAAADRQPNSFTATWTAPVEGRVTGYLLDVATDQAFTAPVSNSPFALSASATSAAVSGLTNGRTYYYRVRALNAGLPTPDQGGYSATAVAATPLPVELATFTAVAESAGAVRLRWSTAQEKNSAFFAVERSLDGRSFASVGTVPAAGSSTGLLAYAYVDDQLPIAGLLYYRLRQVDQDSRTAYSPVQAVRLSASTRAKLQVLPNPARSRATLTGAAPGAPVQVYDATGRLVLTTTADESGTAQLQFSGGRPAGVYLVRSGAQVNRYILE</sequence>
<dbReference type="PROSITE" id="PS50268">
    <property type="entry name" value="CADHERIN_2"/>
    <property type="match status" value="1"/>
</dbReference>
<comment type="subcellular location">
    <subcellularLocation>
        <location evidence="1">Cell projection</location>
    </subcellularLocation>
</comment>
<feature type="signal peptide" evidence="5">
    <location>
        <begin position="1"/>
        <end position="19"/>
    </location>
</feature>
<dbReference type="InterPro" id="IPR013783">
    <property type="entry name" value="Ig-like_fold"/>
</dbReference>
<dbReference type="SUPFAM" id="SSF49313">
    <property type="entry name" value="Cadherin-like"/>
    <property type="match status" value="1"/>
</dbReference>
<dbReference type="Gene3D" id="2.60.40.60">
    <property type="entry name" value="Cadherins"/>
    <property type="match status" value="1"/>
</dbReference>
<comment type="caution">
    <text evidence="8">The sequence shown here is derived from an EMBL/GenBank/DDBJ whole genome shotgun (WGS) entry which is preliminary data.</text>
</comment>
<dbReference type="InterPro" id="IPR015919">
    <property type="entry name" value="Cadherin-like_sf"/>
</dbReference>
<dbReference type="SUPFAM" id="SSF101898">
    <property type="entry name" value="NHL repeat"/>
    <property type="match status" value="1"/>
</dbReference>
<feature type="domain" description="Fibronectin type-III" evidence="7">
    <location>
        <begin position="1179"/>
        <end position="1277"/>
    </location>
</feature>
<dbReference type="Proteomes" id="UP000054223">
    <property type="component" value="Unassembled WGS sequence"/>
</dbReference>
<dbReference type="InterPro" id="IPR052918">
    <property type="entry name" value="Motility_Chemotaxis_Reg"/>
</dbReference>